<dbReference type="Gene3D" id="2.40.440.10">
    <property type="entry name" value="L,D-transpeptidase catalytic domain-like"/>
    <property type="match status" value="1"/>
</dbReference>
<feature type="signal peptide" evidence="8">
    <location>
        <begin position="1"/>
        <end position="22"/>
    </location>
</feature>
<evidence type="ECO:0000256" key="5">
    <source>
        <dbReference type="ARBA" id="ARBA00022984"/>
    </source>
</evidence>
<dbReference type="EMBL" id="FTOU01000001">
    <property type="protein sequence ID" value="SIS55485.1"/>
    <property type="molecule type" value="Genomic_DNA"/>
</dbReference>
<evidence type="ECO:0000313" key="11">
    <source>
        <dbReference type="EMBL" id="WCR03545.1"/>
    </source>
</evidence>
<dbReference type="Pfam" id="PF03734">
    <property type="entry name" value="YkuD"/>
    <property type="match status" value="1"/>
</dbReference>
<dbReference type="GO" id="GO:0008360">
    <property type="term" value="P:regulation of cell shape"/>
    <property type="evidence" value="ECO:0007669"/>
    <property type="project" value="UniProtKB-UniRule"/>
</dbReference>
<dbReference type="SUPFAM" id="SSF141523">
    <property type="entry name" value="L,D-transpeptidase catalytic domain-like"/>
    <property type="match status" value="1"/>
</dbReference>
<evidence type="ECO:0000256" key="3">
    <source>
        <dbReference type="ARBA" id="ARBA00022679"/>
    </source>
</evidence>
<dbReference type="CDD" id="cd16913">
    <property type="entry name" value="YkuD_like"/>
    <property type="match status" value="1"/>
</dbReference>
<dbReference type="GO" id="GO:0071555">
    <property type="term" value="P:cell wall organization"/>
    <property type="evidence" value="ECO:0007669"/>
    <property type="project" value="UniProtKB-UniRule"/>
</dbReference>
<feature type="domain" description="L,D-TPase catalytic" evidence="9">
    <location>
        <begin position="32"/>
        <end position="163"/>
    </location>
</feature>
<evidence type="ECO:0000313" key="12">
    <source>
        <dbReference type="Proteomes" id="UP000186216"/>
    </source>
</evidence>
<proteinExistence type="inferred from homology"/>
<comment type="similarity">
    <text evidence="2">Belongs to the YkuD family.</text>
</comment>
<dbReference type="Proteomes" id="UP001215549">
    <property type="component" value="Chromosome"/>
</dbReference>
<dbReference type="PANTHER" id="PTHR36699">
    <property type="entry name" value="LD-TRANSPEPTIDASE"/>
    <property type="match status" value="1"/>
</dbReference>
<protein>
    <submittedName>
        <fullName evidence="10">L,D-transpeptidase catalytic domain</fullName>
    </submittedName>
    <submittedName>
        <fullName evidence="11">L,D-transpeptidase family protein</fullName>
    </submittedName>
</protein>
<dbReference type="Proteomes" id="UP000186216">
    <property type="component" value="Unassembled WGS sequence"/>
</dbReference>
<dbReference type="EMBL" id="CP067140">
    <property type="protein sequence ID" value="WCR03545.1"/>
    <property type="molecule type" value="Genomic_DNA"/>
</dbReference>
<reference evidence="11 13" key="2">
    <citation type="submission" date="2021-01" db="EMBL/GenBank/DDBJ databases">
        <title>Biogeographic distribution of Paracoccus.</title>
        <authorList>
            <person name="Hollensteiner J."/>
            <person name="Leineberger J."/>
            <person name="Brinkhoff T."/>
            <person name="Daniel R."/>
        </authorList>
    </citation>
    <scope>NUCLEOTIDE SEQUENCE [LARGE SCALE GENOMIC DNA]</scope>
    <source>
        <strain evidence="11 13">DSM 18447</strain>
    </source>
</reference>
<dbReference type="RefSeq" id="WP_084202792.1">
    <property type="nucleotide sequence ID" value="NZ_CP067140.1"/>
</dbReference>
<evidence type="ECO:0000256" key="6">
    <source>
        <dbReference type="ARBA" id="ARBA00023316"/>
    </source>
</evidence>
<keyword evidence="8" id="KW-0732">Signal</keyword>
<feature type="chain" id="PRO_5041267848" evidence="8">
    <location>
        <begin position="23"/>
        <end position="164"/>
    </location>
</feature>
<dbReference type="PROSITE" id="PS52029">
    <property type="entry name" value="LD_TPASE"/>
    <property type="match status" value="1"/>
</dbReference>
<evidence type="ECO:0000256" key="7">
    <source>
        <dbReference type="PROSITE-ProRule" id="PRU01373"/>
    </source>
</evidence>
<evidence type="ECO:0000256" key="1">
    <source>
        <dbReference type="ARBA" id="ARBA00004752"/>
    </source>
</evidence>
<evidence type="ECO:0000256" key="8">
    <source>
        <dbReference type="SAM" id="SignalP"/>
    </source>
</evidence>
<organism evidence="10 12">
    <name type="scientific">Paracoccus saliphilus</name>
    <dbReference type="NCBI Taxonomy" id="405559"/>
    <lineage>
        <taxon>Bacteria</taxon>
        <taxon>Pseudomonadati</taxon>
        <taxon>Pseudomonadota</taxon>
        <taxon>Alphaproteobacteria</taxon>
        <taxon>Rhodobacterales</taxon>
        <taxon>Paracoccaceae</taxon>
        <taxon>Paracoccus</taxon>
    </lineage>
</organism>
<feature type="active site" description="Proton donor/acceptor" evidence="7">
    <location>
        <position position="122"/>
    </location>
</feature>
<evidence type="ECO:0000256" key="2">
    <source>
        <dbReference type="ARBA" id="ARBA00005992"/>
    </source>
</evidence>
<dbReference type="InterPro" id="IPR005490">
    <property type="entry name" value="LD_TPept_cat_dom"/>
</dbReference>
<gene>
    <name evidence="11" type="ORF">JHX88_01845</name>
    <name evidence="10" type="ORF">SAMN05421772_101444</name>
</gene>
<dbReference type="InterPro" id="IPR038063">
    <property type="entry name" value="Transpep_catalytic_dom"/>
</dbReference>
<dbReference type="AlphaFoldDB" id="A0AA46A448"/>
<dbReference type="PANTHER" id="PTHR36699:SF1">
    <property type="entry name" value="L,D-TRANSPEPTIDASE YAFK-RELATED"/>
    <property type="match status" value="1"/>
</dbReference>
<feature type="active site" description="Nucleophile" evidence="7">
    <location>
        <position position="139"/>
    </location>
</feature>
<dbReference type="GO" id="GO:0009252">
    <property type="term" value="P:peptidoglycan biosynthetic process"/>
    <property type="evidence" value="ECO:0007669"/>
    <property type="project" value="UniProtKB-KW"/>
</dbReference>
<dbReference type="GO" id="GO:0004180">
    <property type="term" value="F:carboxypeptidase activity"/>
    <property type="evidence" value="ECO:0007669"/>
    <property type="project" value="UniProtKB-ARBA"/>
</dbReference>
<evidence type="ECO:0000313" key="13">
    <source>
        <dbReference type="Proteomes" id="UP001215549"/>
    </source>
</evidence>
<evidence type="ECO:0000256" key="4">
    <source>
        <dbReference type="ARBA" id="ARBA00022960"/>
    </source>
</evidence>
<reference evidence="10 12" key="1">
    <citation type="submission" date="2017-01" db="EMBL/GenBank/DDBJ databases">
        <authorList>
            <person name="Varghese N."/>
            <person name="Submissions S."/>
        </authorList>
    </citation>
    <scope>NUCLEOTIDE SEQUENCE [LARGE SCALE GENOMIC DNA]</scope>
    <source>
        <strain evidence="10 12">DSM 18447</strain>
    </source>
</reference>
<comment type="pathway">
    <text evidence="1 7">Cell wall biogenesis; peptidoglycan biosynthesis.</text>
</comment>
<dbReference type="GO" id="GO:0016740">
    <property type="term" value="F:transferase activity"/>
    <property type="evidence" value="ECO:0007669"/>
    <property type="project" value="UniProtKB-KW"/>
</dbReference>
<accession>A0AA46A448</accession>
<evidence type="ECO:0000259" key="9">
    <source>
        <dbReference type="PROSITE" id="PS52029"/>
    </source>
</evidence>
<keyword evidence="5 7" id="KW-0573">Peptidoglycan synthesis</keyword>
<keyword evidence="13" id="KW-1185">Reference proteome</keyword>
<keyword evidence="4 7" id="KW-0133">Cell shape</keyword>
<name>A0AA46A448_9RHOB</name>
<keyword evidence="6 7" id="KW-0961">Cell wall biogenesis/degradation</keyword>
<keyword evidence="3" id="KW-0808">Transferase</keyword>
<evidence type="ECO:0000313" key="10">
    <source>
        <dbReference type="EMBL" id="SIS55485.1"/>
    </source>
</evidence>
<sequence>MQQSSLQACLLIMALFPGVSMANIDRSTTEITQLLLDKSERTLHLLNGRKSVSSYKVDLGPSPEGHKRFQGDGRTPEGLYYISHKNPNSRFHLSLGISYPNARDSAHARAQGLSPGGDIFIHGRGTATRNPPEDWTLGCVAVSDDEMTEIYDLVKPGTPIFIKP</sequence>